<evidence type="ECO:0000313" key="1">
    <source>
        <dbReference type="EMBL" id="CAJ1971806.1"/>
    </source>
</evidence>
<protein>
    <submittedName>
        <fullName evidence="1">Uncharacterized protein</fullName>
    </submittedName>
</protein>
<proteinExistence type="predicted"/>
<reference evidence="1" key="1">
    <citation type="submission" date="2023-10" db="EMBL/GenBank/DDBJ databases">
        <authorList>
            <person name="Domelevo Entfellner J.-B."/>
        </authorList>
    </citation>
    <scope>NUCLEOTIDE SEQUENCE</scope>
</reference>
<dbReference type="EMBL" id="OY731405">
    <property type="protein sequence ID" value="CAJ1971806.1"/>
    <property type="molecule type" value="Genomic_DNA"/>
</dbReference>
<gene>
    <name evidence="1" type="ORF">AYBTSS11_LOCUS23811</name>
</gene>
<keyword evidence="2" id="KW-1185">Reference proteome</keyword>
<sequence>MVDVTWVKAEVVGDGLAGSRKVEVVWGERVASIRWSMVLELRGLVEGGGQRLGWRCDGYRFQYMPDPIGRIICAKMGIEFAEFDWFEWEWKKGKLELGG</sequence>
<dbReference type="Gramene" id="rna-AYBTSS11_LOCUS23811">
    <property type="protein sequence ID" value="CAJ1971806.1"/>
    <property type="gene ID" value="gene-AYBTSS11_LOCUS23811"/>
</dbReference>
<organism evidence="1 2">
    <name type="scientific">Sphenostylis stenocarpa</name>
    <dbReference type="NCBI Taxonomy" id="92480"/>
    <lineage>
        <taxon>Eukaryota</taxon>
        <taxon>Viridiplantae</taxon>
        <taxon>Streptophyta</taxon>
        <taxon>Embryophyta</taxon>
        <taxon>Tracheophyta</taxon>
        <taxon>Spermatophyta</taxon>
        <taxon>Magnoliopsida</taxon>
        <taxon>eudicotyledons</taxon>
        <taxon>Gunneridae</taxon>
        <taxon>Pentapetalae</taxon>
        <taxon>rosids</taxon>
        <taxon>fabids</taxon>
        <taxon>Fabales</taxon>
        <taxon>Fabaceae</taxon>
        <taxon>Papilionoideae</taxon>
        <taxon>50 kb inversion clade</taxon>
        <taxon>NPAAA clade</taxon>
        <taxon>indigoferoid/millettioid clade</taxon>
        <taxon>Phaseoleae</taxon>
        <taxon>Sphenostylis</taxon>
    </lineage>
</organism>
<accession>A0AA86T919</accession>
<name>A0AA86T919_9FABA</name>
<dbReference type="Proteomes" id="UP001189624">
    <property type="component" value="Chromosome 8"/>
</dbReference>
<dbReference type="AlphaFoldDB" id="A0AA86T919"/>
<evidence type="ECO:0000313" key="2">
    <source>
        <dbReference type="Proteomes" id="UP001189624"/>
    </source>
</evidence>